<dbReference type="InterPro" id="IPR036249">
    <property type="entry name" value="Thioredoxin-like_sf"/>
</dbReference>
<name>A0A381PY12_9ZZZZ</name>
<feature type="transmembrane region" description="Helical" evidence="1">
    <location>
        <begin position="36"/>
        <end position="58"/>
    </location>
</feature>
<evidence type="ECO:0000256" key="1">
    <source>
        <dbReference type="SAM" id="Phobius"/>
    </source>
</evidence>
<dbReference type="Gene3D" id="3.40.30.10">
    <property type="entry name" value="Glutaredoxin"/>
    <property type="match status" value="1"/>
</dbReference>
<sequence>MKNTRLKSIFIIPAFVLSAVLLSISIFLLFAIEGHFLVLIAPLLSCLPFPVFLTIFVIFKRVRTSENLPLLLLVSFAGTFISMWHKYYEGIQSSFPLTVSCFGSLLLMIYIFWYSRYGRHENIRLSVGSKFPDIEFTDLEGNLFQSSSSYGRSSIFIFYCGNWSPSCLAQIDELYKRSQELNDLNIVVNLISSQSIELTKDLAIKYSIPFNFFVDHNGTIAEYLEIALKNGVPFGLVKKYGSDSLMPTLIVTNAQNTIVFTDQTNNYRVRPEPDVYLSILRRARR</sequence>
<feature type="transmembrane region" description="Helical" evidence="1">
    <location>
        <begin position="70"/>
        <end position="88"/>
    </location>
</feature>
<evidence type="ECO:0000259" key="2">
    <source>
        <dbReference type="PROSITE" id="PS51352"/>
    </source>
</evidence>
<gene>
    <name evidence="3" type="ORF">METZ01_LOCUS23713</name>
</gene>
<dbReference type="Pfam" id="PF00578">
    <property type="entry name" value="AhpC-TSA"/>
    <property type="match status" value="1"/>
</dbReference>
<organism evidence="3">
    <name type="scientific">marine metagenome</name>
    <dbReference type="NCBI Taxonomy" id="408172"/>
    <lineage>
        <taxon>unclassified sequences</taxon>
        <taxon>metagenomes</taxon>
        <taxon>ecological metagenomes</taxon>
    </lineage>
</organism>
<dbReference type="GO" id="GO:0016209">
    <property type="term" value="F:antioxidant activity"/>
    <property type="evidence" value="ECO:0007669"/>
    <property type="project" value="InterPro"/>
</dbReference>
<keyword evidence="1" id="KW-0472">Membrane</keyword>
<reference evidence="3" key="1">
    <citation type="submission" date="2018-05" db="EMBL/GenBank/DDBJ databases">
        <authorList>
            <person name="Lanie J.A."/>
            <person name="Ng W.-L."/>
            <person name="Kazmierczak K.M."/>
            <person name="Andrzejewski T.M."/>
            <person name="Davidsen T.M."/>
            <person name="Wayne K.J."/>
            <person name="Tettelin H."/>
            <person name="Glass J.I."/>
            <person name="Rusch D."/>
            <person name="Podicherti R."/>
            <person name="Tsui H.-C.T."/>
            <person name="Winkler M.E."/>
        </authorList>
    </citation>
    <scope>NUCLEOTIDE SEQUENCE</scope>
</reference>
<dbReference type="PROSITE" id="PS51352">
    <property type="entry name" value="THIOREDOXIN_2"/>
    <property type="match status" value="1"/>
</dbReference>
<dbReference type="GO" id="GO:0016491">
    <property type="term" value="F:oxidoreductase activity"/>
    <property type="evidence" value="ECO:0007669"/>
    <property type="project" value="InterPro"/>
</dbReference>
<dbReference type="AlphaFoldDB" id="A0A381PY12"/>
<dbReference type="SUPFAM" id="SSF52833">
    <property type="entry name" value="Thioredoxin-like"/>
    <property type="match status" value="1"/>
</dbReference>
<evidence type="ECO:0000313" key="3">
    <source>
        <dbReference type="EMBL" id="SUZ70859.1"/>
    </source>
</evidence>
<dbReference type="EMBL" id="UINC01001104">
    <property type="protein sequence ID" value="SUZ70859.1"/>
    <property type="molecule type" value="Genomic_DNA"/>
</dbReference>
<proteinExistence type="predicted"/>
<keyword evidence="1" id="KW-0812">Transmembrane</keyword>
<accession>A0A381PY12</accession>
<dbReference type="InterPro" id="IPR013766">
    <property type="entry name" value="Thioredoxin_domain"/>
</dbReference>
<protein>
    <recommendedName>
        <fullName evidence="2">Thioredoxin domain-containing protein</fullName>
    </recommendedName>
</protein>
<feature type="transmembrane region" description="Helical" evidence="1">
    <location>
        <begin position="9"/>
        <end position="30"/>
    </location>
</feature>
<feature type="domain" description="Thioredoxin" evidence="2">
    <location>
        <begin position="125"/>
        <end position="285"/>
    </location>
</feature>
<keyword evidence="1" id="KW-1133">Transmembrane helix</keyword>
<feature type="transmembrane region" description="Helical" evidence="1">
    <location>
        <begin position="94"/>
        <end position="114"/>
    </location>
</feature>
<dbReference type="InterPro" id="IPR000866">
    <property type="entry name" value="AhpC/TSA"/>
</dbReference>